<name>A0A7T3BKE4_NEICI</name>
<dbReference type="GO" id="GO:0005524">
    <property type="term" value="F:ATP binding"/>
    <property type="evidence" value="ECO:0007669"/>
    <property type="project" value="UniProtKB-KW"/>
</dbReference>
<comment type="subunit">
    <text evidence="6">Homotetramer.</text>
</comment>
<keyword evidence="4 6" id="KW-0520">NAD</keyword>
<accession>A0A7T3BKE4</accession>
<dbReference type="GO" id="GO:0046496">
    <property type="term" value="P:nicotinamide nucleotide metabolic process"/>
    <property type="evidence" value="ECO:0007669"/>
    <property type="project" value="UniProtKB-UniRule"/>
</dbReference>
<dbReference type="Gene3D" id="3.40.1190.20">
    <property type="match status" value="1"/>
</dbReference>
<evidence type="ECO:0000256" key="6">
    <source>
        <dbReference type="HAMAP-Rule" id="MF_01965"/>
    </source>
</evidence>
<keyword evidence="5 6" id="KW-0456">Lyase</keyword>
<dbReference type="NCBIfam" id="TIGR00196">
    <property type="entry name" value="yjeF_cterm"/>
    <property type="match status" value="1"/>
</dbReference>
<dbReference type="InterPro" id="IPR000631">
    <property type="entry name" value="CARKD"/>
</dbReference>
<evidence type="ECO:0000256" key="4">
    <source>
        <dbReference type="ARBA" id="ARBA00023027"/>
    </source>
</evidence>
<keyword evidence="1 6" id="KW-0547">Nucleotide-binding</keyword>
<sequence>MFSVFRISGESRRRMLQTASQFPRAFKVRSEDAHKGIFGTLAVVGGATGMSGAPILAASAAMYLGCGKVWAGFNQDTLPFAVIAGFPEIMLDTADSLAKRQDINAWVVGCGLGTGRAAVGTLAGILTEHADSQMLLDADALNILSVNDEIRSMARGCKNLILTPHPAEAARLLGTTVVQVQADRTAAVRKIGEIFGATVVLKGHKTLVAAPDTEIYINHSGNAGLATAGSGDVLGGIVGSLLAQGLKLFEAACAGVWLHGAAADVMMESAGIKTGLLAGEIAPTARWLRNDITASLHKNAV</sequence>
<evidence type="ECO:0000256" key="3">
    <source>
        <dbReference type="ARBA" id="ARBA00022857"/>
    </source>
</evidence>
<evidence type="ECO:0000313" key="9">
    <source>
        <dbReference type="Proteomes" id="UP000594865"/>
    </source>
</evidence>
<dbReference type="PROSITE" id="PS51383">
    <property type="entry name" value="YJEF_C_3"/>
    <property type="match status" value="1"/>
</dbReference>
<evidence type="ECO:0000313" key="8">
    <source>
        <dbReference type="EMBL" id="QPT37290.1"/>
    </source>
</evidence>
<dbReference type="Proteomes" id="UP000594865">
    <property type="component" value="Chromosome"/>
</dbReference>
<feature type="domain" description="YjeF C-terminal" evidence="7">
    <location>
        <begin position="18"/>
        <end position="292"/>
    </location>
</feature>
<evidence type="ECO:0000256" key="1">
    <source>
        <dbReference type="ARBA" id="ARBA00022741"/>
    </source>
</evidence>
<dbReference type="CDD" id="cd01171">
    <property type="entry name" value="YXKO-related"/>
    <property type="match status" value="1"/>
</dbReference>
<dbReference type="PANTHER" id="PTHR12592:SF0">
    <property type="entry name" value="ATP-DEPENDENT (S)-NAD(P)H-HYDRATE DEHYDRATASE"/>
    <property type="match status" value="1"/>
</dbReference>
<proteinExistence type="inferred from homology"/>
<dbReference type="GO" id="GO:0052856">
    <property type="term" value="F:NAD(P)HX epimerase activity"/>
    <property type="evidence" value="ECO:0007669"/>
    <property type="project" value="TreeGrafter"/>
</dbReference>
<feature type="binding site" evidence="6">
    <location>
        <position position="165"/>
    </location>
    <ligand>
        <name>(6S)-NADPHX</name>
        <dbReference type="ChEBI" id="CHEBI:64076"/>
    </ligand>
</feature>
<organism evidence="8 9">
    <name type="scientific">Neisseria cinerea</name>
    <dbReference type="NCBI Taxonomy" id="483"/>
    <lineage>
        <taxon>Bacteria</taxon>
        <taxon>Pseudomonadati</taxon>
        <taxon>Pseudomonadota</taxon>
        <taxon>Betaproteobacteria</taxon>
        <taxon>Neisseriales</taxon>
        <taxon>Neisseriaceae</taxon>
        <taxon>Neisseria</taxon>
    </lineage>
</organism>
<evidence type="ECO:0000259" key="7">
    <source>
        <dbReference type="PROSITE" id="PS51383"/>
    </source>
</evidence>
<dbReference type="InterPro" id="IPR029056">
    <property type="entry name" value="Ribokinase-like"/>
</dbReference>
<protein>
    <recommendedName>
        <fullName evidence="6">ADP-dependent (S)-NAD(P)H-hydrate dehydratase</fullName>
        <ecNumber evidence="6">4.2.1.136</ecNumber>
    </recommendedName>
    <alternativeName>
        <fullName evidence="6">ADP-dependent NAD(P)HX dehydratase</fullName>
    </alternativeName>
</protein>
<comment type="similarity">
    <text evidence="6">Belongs to the NnrD/CARKD family.</text>
</comment>
<evidence type="ECO:0000256" key="2">
    <source>
        <dbReference type="ARBA" id="ARBA00022840"/>
    </source>
</evidence>
<reference evidence="8 9" key="1">
    <citation type="submission" date="2020-12" db="EMBL/GenBank/DDBJ databases">
        <title>FDA dAtabase for Regulatory Grade micrObial Sequences (FDA-ARGOS): Supporting development and validation of Infectious Disease Dx tests.</title>
        <authorList>
            <person name="Sproer C."/>
            <person name="Gronow S."/>
            <person name="Severitt S."/>
            <person name="Schroder I."/>
            <person name="Tallon L."/>
            <person name="Sadzewicz L."/>
            <person name="Zhao X."/>
            <person name="Boylan J."/>
            <person name="Ott S."/>
            <person name="Bowen H."/>
            <person name="Vavikolanu K."/>
            <person name="Mehta A."/>
            <person name="Aluvathingal J."/>
            <person name="Nadendla S."/>
            <person name="Lowell S."/>
            <person name="Myers T."/>
            <person name="Yan Y."/>
            <person name="Sichtig H."/>
        </authorList>
    </citation>
    <scope>NUCLEOTIDE SEQUENCE [LARGE SCALE GENOMIC DNA]</scope>
    <source>
        <strain evidence="8 9">FDAARGOS_871</strain>
    </source>
</reference>
<dbReference type="EMBL" id="CP065726">
    <property type="protein sequence ID" value="QPT37290.1"/>
    <property type="molecule type" value="Genomic_DNA"/>
</dbReference>
<keyword evidence="2 6" id="KW-0067">ATP-binding</keyword>
<dbReference type="GeneID" id="84021098"/>
<feature type="binding site" evidence="6">
    <location>
        <position position="232"/>
    </location>
    <ligand>
        <name>(6S)-NADPHX</name>
        <dbReference type="ChEBI" id="CHEBI:64076"/>
    </ligand>
</feature>
<dbReference type="SUPFAM" id="SSF53613">
    <property type="entry name" value="Ribokinase-like"/>
    <property type="match status" value="1"/>
</dbReference>
<gene>
    <name evidence="6" type="primary">nnrD</name>
    <name evidence="8" type="ORF">I6G28_04840</name>
</gene>
<dbReference type="AlphaFoldDB" id="A0A7T3BKE4"/>
<evidence type="ECO:0000256" key="5">
    <source>
        <dbReference type="ARBA" id="ARBA00023239"/>
    </source>
</evidence>
<feature type="binding site" evidence="6">
    <location>
        <position position="231"/>
    </location>
    <ligand>
        <name>AMP</name>
        <dbReference type="ChEBI" id="CHEBI:456215"/>
    </ligand>
</feature>
<dbReference type="GO" id="GO:0052855">
    <property type="term" value="F:ADP-dependent NAD(P)H-hydrate dehydratase activity"/>
    <property type="evidence" value="ECO:0007669"/>
    <property type="project" value="UniProtKB-UniRule"/>
</dbReference>
<keyword evidence="9" id="KW-1185">Reference proteome</keyword>
<dbReference type="RefSeq" id="WP_111726965.1">
    <property type="nucleotide sequence ID" value="NZ_CP065726.1"/>
</dbReference>
<keyword evidence="3 6" id="KW-0521">NADP</keyword>
<dbReference type="EC" id="4.2.1.136" evidence="6"/>
<feature type="binding site" evidence="6">
    <location>
        <position position="111"/>
    </location>
    <ligand>
        <name>(6S)-NADPHX</name>
        <dbReference type="ChEBI" id="CHEBI:64076"/>
    </ligand>
</feature>
<comment type="catalytic activity">
    <reaction evidence="6">
        <text>(6S)-NADPHX + ADP = AMP + phosphate + NADPH + H(+)</text>
        <dbReference type="Rhea" id="RHEA:32235"/>
        <dbReference type="ChEBI" id="CHEBI:15378"/>
        <dbReference type="ChEBI" id="CHEBI:43474"/>
        <dbReference type="ChEBI" id="CHEBI:57783"/>
        <dbReference type="ChEBI" id="CHEBI:64076"/>
        <dbReference type="ChEBI" id="CHEBI:456215"/>
        <dbReference type="ChEBI" id="CHEBI:456216"/>
        <dbReference type="EC" id="4.2.1.136"/>
    </reaction>
</comment>
<dbReference type="HAMAP" id="MF_01965">
    <property type="entry name" value="NADHX_dehydratase"/>
    <property type="match status" value="1"/>
</dbReference>
<comment type="cofactor">
    <cofactor evidence="6">
        <name>Mg(2+)</name>
        <dbReference type="ChEBI" id="CHEBI:18420"/>
    </cofactor>
</comment>
<dbReference type="PANTHER" id="PTHR12592">
    <property type="entry name" value="ATP-DEPENDENT (S)-NAD(P)H-HYDRATE DEHYDRATASE FAMILY MEMBER"/>
    <property type="match status" value="1"/>
</dbReference>
<comment type="function">
    <text evidence="6">Catalyzes the dehydration of the S-form of NAD(P)HX at the expense of ADP, which is converted to AMP. Together with NAD(P)HX epimerase, which catalyzes the epimerization of the S- and R-forms, the enzyme allows the repair of both epimers of NAD(P)HX, a damaged form of NAD(P)H that is a result of enzymatic or heat-dependent hydration.</text>
</comment>
<comment type="catalytic activity">
    <reaction evidence="6">
        <text>(6S)-NADHX + ADP = AMP + phosphate + NADH + H(+)</text>
        <dbReference type="Rhea" id="RHEA:32223"/>
        <dbReference type="ChEBI" id="CHEBI:15378"/>
        <dbReference type="ChEBI" id="CHEBI:43474"/>
        <dbReference type="ChEBI" id="CHEBI:57945"/>
        <dbReference type="ChEBI" id="CHEBI:64074"/>
        <dbReference type="ChEBI" id="CHEBI:456215"/>
        <dbReference type="ChEBI" id="CHEBI:456216"/>
        <dbReference type="EC" id="4.2.1.136"/>
    </reaction>
</comment>
<feature type="binding site" evidence="6">
    <location>
        <begin position="202"/>
        <end position="206"/>
    </location>
    <ligand>
        <name>AMP</name>
        <dbReference type="ChEBI" id="CHEBI:456215"/>
    </ligand>
</feature>
<feature type="binding site" evidence="6">
    <location>
        <position position="53"/>
    </location>
    <ligand>
        <name>(6S)-NADPHX</name>
        <dbReference type="ChEBI" id="CHEBI:64076"/>
    </ligand>
</feature>
<dbReference type="GO" id="GO:0110051">
    <property type="term" value="P:metabolite repair"/>
    <property type="evidence" value="ECO:0007669"/>
    <property type="project" value="TreeGrafter"/>
</dbReference>
<dbReference type="Pfam" id="PF01256">
    <property type="entry name" value="Carb_kinase"/>
    <property type="match status" value="1"/>
</dbReference>